<proteinExistence type="predicted"/>
<accession>A0A9R1VRM9</accession>
<protein>
    <recommendedName>
        <fullName evidence="3">MULE transposase domain-containing protein</fullName>
    </recommendedName>
</protein>
<gene>
    <name evidence="1" type="ORF">LSAT_V11C400194230</name>
</gene>
<organism evidence="1 2">
    <name type="scientific">Lactuca sativa</name>
    <name type="common">Garden lettuce</name>
    <dbReference type="NCBI Taxonomy" id="4236"/>
    <lineage>
        <taxon>Eukaryota</taxon>
        <taxon>Viridiplantae</taxon>
        <taxon>Streptophyta</taxon>
        <taxon>Embryophyta</taxon>
        <taxon>Tracheophyta</taxon>
        <taxon>Spermatophyta</taxon>
        <taxon>Magnoliopsida</taxon>
        <taxon>eudicotyledons</taxon>
        <taxon>Gunneridae</taxon>
        <taxon>Pentapetalae</taxon>
        <taxon>asterids</taxon>
        <taxon>campanulids</taxon>
        <taxon>Asterales</taxon>
        <taxon>Asteraceae</taxon>
        <taxon>Cichorioideae</taxon>
        <taxon>Cichorieae</taxon>
        <taxon>Lactucinae</taxon>
        <taxon>Lactuca</taxon>
    </lineage>
</organism>
<sequence length="84" mass="9794">MFTPPIGFGLAVENNLDCCTWFLMRLKESLEEAREVSFITNIDDVVSSCIDHVFPNLYHVYNSKTMLIYMHTRGVTRKTFEPLF</sequence>
<keyword evidence="2" id="KW-1185">Reference proteome</keyword>
<dbReference type="EMBL" id="NBSK02000004">
    <property type="protein sequence ID" value="KAJ0212452.1"/>
    <property type="molecule type" value="Genomic_DNA"/>
</dbReference>
<dbReference type="AlphaFoldDB" id="A0A9R1VRM9"/>
<comment type="caution">
    <text evidence="1">The sequence shown here is derived from an EMBL/GenBank/DDBJ whole genome shotgun (WGS) entry which is preliminary data.</text>
</comment>
<dbReference type="Proteomes" id="UP000235145">
    <property type="component" value="Unassembled WGS sequence"/>
</dbReference>
<evidence type="ECO:0000313" key="2">
    <source>
        <dbReference type="Proteomes" id="UP000235145"/>
    </source>
</evidence>
<evidence type="ECO:0000313" key="1">
    <source>
        <dbReference type="EMBL" id="KAJ0212452.1"/>
    </source>
</evidence>
<name>A0A9R1VRM9_LACSA</name>
<reference evidence="1 2" key="1">
    <citation type="journal article" date="2017" name="Nat. Commun.">
        <title>Genome assembly with in vitro proximity ligation data and whole-genome triplication in lettuce.</title>
        <authorList>
            <person name="Reyes-Chin-Wo S."/>
            <person name="Wang Z."/>
            <person name="Yang X."/>
            <person name="Kozik A."/>
            <person name="Arikit S."/>
            <person name="Song C."/>
            <person name="Xia L."/>
            <person name="Froenicke L."/>
            <person name="Lavelle D.O."/>
            <person name="Truco M.J."/>
            <person name="Xia R."/>
            <person name="Zhu S."/>
            <person name="Xu C."/>
            <person name="Xu H."/>
            <person name="Xu X."/>
            <person name="Cox K."/>
            <person name="Korf I."/>
            <person name="Meyers B.C."/>
            <person name="Michelmore R.W."/>
        </authorList>
    </citation>
    <scope>NUCLEOTIDE SEQUENCE [LARGE SCALE GENOMIC DNA]</scope>
    <source>
        <strain evidence="2">cv. Salinas</strain>
        <tissue evidence="1">Seedlings</tissue>
    </source>
</reference>
<evidence type="ECO:0008006" key="3">
    <source>
        <dbReference type="Google" id="ProtNLM"/>
    </source>
</evidence>